<keyword evidence="6 11" id="KW-0732">Signal</keyword>
<dbReference type="PANTHER" id="PTHR34501">
    <property type="entry name" value="PROTEIN YDDL-RELATED"/>
    <property type="match status" value="1"/>
</dbReference>
<evidence type="ECO:0000256" key="3">
    <source>
        <dbReference type="ARBA" id="ARBA00022448"/>
    </source>
</evidence>
<dbReference type="InterPro" id="IPR023614">
    <property type="entry name" value="Porin_dom_sf"/>
</dbReference>
<keyword evidence="3" id="KW-0813">Transport</keyword>
<keyword evidence="7" id="KW-0406">Ion transport</keyword>
<sequence length="370" mass="39122">MKTRTTLMTGMVGMAGVMGMSAMTACFAQSSVTLYGVIDEGLTYATNQNGGHNYQLQSGVTQGSRWGMLGKEDLGGGLSAIFSLENGFDPSTGILGQNSRLFGRQAYVGLRSDVGTLTLGRQYEFMADYVAPVTAQGQWGTYFSHAGDVDNLNGTFRVNNAVKYTSPSLGGVKLGALYSFGGQAGAFPTNSVVSAGANYSNGPLYVAAAYTHVNSPYAAAYDSLPKNVLYTRYLPSATSESIYGLGASYAIGSFKGGLNATRVGFRSGLNGANVDFDNYEGWLGYNITPALQAGAGYTLTDVDIHATGATPRYQQVNLMLDYLLSKRTDVYAQAACLSGSSGTTAQINYVTAASNSNRQSLIRIGMRHKF</sequence>
<evidence type="ECO:0000256" key="8">
    <source>
        <dbReference type="ARBA" id="ARBA00023114"/>
    </source>
</evidence>
<feature type="chain" id="PRO_5046914078" evidence="11">
    <location>
        <begin position="29"/>
        <end position="370"/>
    </location>
</feature>
<comment type="caution">
    <text evidence="13">The sequence shown here is derived from an EMBL/GenBank/DDBJ whole genome shotgun (WGS) entry which is preliminary data.</text>
</comment>
<dbReference type="Pfam" id="PF13609">
    <property type="entry name" value="Porin_4"/>
    <property type="match status" value="1"/>
</dbReference>
<dbReference type="CDD" id="cd00342">
    <property type="entry name" value="gram_neg_porins"/>
    <property type="match status" value="1"/>
</dbReference>
<evidence type="ECO:0000313" key="14">
    <source>
        <dbReference type="Proteomes" id="UP001620514"/>
    </source>
</evidence>
<dbReference type="SUPFAM" id="SSF56935">
    <property type="entry name" value="Porins"/>
    <property type="match status" value="1"/>
</dbReference>
<evidence type="ECO:0000256" key="9">
    <source>
        <dbReference type="ARBA" id="ARBA00023136"/>
    </source>
</evidence>
<dbReference type="PROSITE" id="PS51257">
    <property type="entry name" value="PROKAR_LIPOPROTEIN"/>
    <property type="match status" value="1"/>
</dbReference>
<evidence type="ECO:0000256" key="6">
    <source>
        <dbReference type="ARBA" id="ARBA00022729"/>
    </source>
</evidence>
<evidence type="ECO:0000256" key="7">
    <source>
        <dbReference type="ARBA" id="ARBA00023065"/>
    </source>
</evidence>
<keyword evidence="14" id="KW-1185">Reference proteome</keyword>
<dbReference type="RefSeq" id="WP_404605839.1">
    <property type="nucleotide sequence ID" value="NZ_JBIYDN010000004.1"/>
</dbReference>
<protein>
    <submittedName>
        <fullName evidence="13">Porin</fullName>
    </submittedName>
</protein>
<feature type="signal peptide" evidence="11">
    <location>
        <begin position="1"/>
        <end position="28"/>
    </location>
</feature>
<proteinExistence type="predicted"/>
<evidence type="ECO:0000256" key="1">
    <source>
        <dbReference type="ARBA" id="ARBA00004571"/>
    </source>
</evidence>
<reference evidence="13 14" key="1">
    <citation type="submission" date="2024-11" db="EMBL/GenBank/DDBJ databases">
        <title>Using genomics to understand microbial adaptation to soil warming.</title>
        <authorList>
            <person name="Deangelis K.M. PhD."/>
        </authorList>
    </citation>
    <scope>NUCLEOTIDE SEQUENCE [LARGE SCALE GENOMIC DNA]</scope>
    <source>
        <strain evidence="13 14">GAS97</strain>
    </source>
</reference>
<dbReference type="EMBL" id="JBIYDN010000004">
    <property type="protein sequence ID" value="MFK4441836.1"/>
    <property type="molecule type" value="Genomic_DNA"/>
</dbReference>
<dbReference type="InterPro" id="IPR002299">
    <property type="entry name" value="Porin_Neis"/>
</dbReference>
<name>A0ABW8MHB5_9BURK</name>
<evidence type="ECO:0000313" key="13">
    <source>
        <dbReference type="EMBL" id="MFK4441836.1"/>
    </source>
</evidence>
<dbReference type="PRINTS" id="PR00184">
    <property type="entry name" value="NEISSPPORIN"/>
</dbReference>
<evidence type="ECO:0000256" key="5">
    <source>
        <dbReference type="ARBA" id="ARBA00022692"/>
    </source>
</evidence>
<comment type="subcellular location">
    <subcellularLocation>
        <location evidence="1">Cell outer membrane</location>
        <topology evidence="1">Multi-pass membrane protein</topology>
    </subcellularLocation>
</comment>
<keyword evidence="4" id="KW-1134">Transmembrane beta strand</keyword>
<accession>A0ABW8MHB5</accession>
<dbReference type="InterPro" id="IPR050298">
    <property type="entry name" value="Gram-neg_bact_OMP"/>
</dbReference>
<dbReference type="PANTHER" id="PTHR34501:SF9">
    <property type="entry name" value="MAJOR OUTER MEMBRANE PROTEIN P.IA"/>
    <property type="match status" value="1"/>
</dbReference>
<dbReference type="InterPro" id="IPR033900">
    <property type="entry name" value="Gram_neg_porin_domain"/>
</dbReference>
<keyword evidence="9" id="KW-0472">Membrane</keyword>
<organism evidence="13 14">
    <name type="scientific">Caballeronia udeis</name>
    <dbReference type="NCBI Taxonomy" id="1232866"/>
    <lineage>
        <taxon>Bacteria</taxon>
        <taxon>Pseudomonadati</taxon>
        <taxon>Pseudomonadota</taxon>
        <taxon>Betaproteobacteria</taxon>
        <taxon>Burkholderiales</taxon>
        <taxon>Burkholderiaceae</taxon>
        <taxon>Caballeronia</taxon>
    </lineage>
</organism>
<dbReference type="Gene3D" id="2.40.160.10">
    <property type="entry name" value="Porin"/>
    <property type="match status" value="1"/>
</dbReference>
<keyword evidence="8" id="KW-0626">Porin</keyword>
<evidence type="ECO:0000256" key="2">
    <source>
        <dbReference type="ARBA" id="ARBA00011233"/>
    </source>
</evidence>
<feature type="domain" description="Porin" evidence="12">
    <location>
        <begin position="24"/>
        <end position="335"/>
    </location>
</feature>
<comment type="subunit">
    <text evidence="2">Homotrimer.</text>
</comment>
<evidence type="ECO:0000256" key="11">
    <source>
        <dbReference type="SAM" id="SignalP"/>
    </source>
</evidence>
<gene>
    <name evidence="13" type="ORF">ABH943_001851</name>
</gene>
<dbReference type="Proteomes" id="UP001620514">
    <property type="component" value="Unassembled WGS sequence"/>
</dbReference>
<keyword evidence="10" id="KW-0998">Cell outer membrane</keyword>
<keyword evidence="5" id="KW-0812">Transmembrane</keyword>
<evidence type="ECO:0000256" key="10">
    <source>
        <dbReference type="ARBA" id="ARBA00023237"/>
    </source>
</evidence>
<evidence type="ECO:0000259" key="12">
    <source>
        <dbReference type="Pfam" id="PF13609"/>
    </source>
</evidence>
<evidence type="ECO:0000256" key="4">
    <source>
        <dbReference type="ARBA" id="ARBA00022452"/>
    </source>
</evidence>